<organism evidence="2 3">
    <name type="scientific">Acinetobacter brisouii CIP 110357</name>
    <dbReference type="NCBI Taxonomy" id="1341683"/>
    <lineage>
        <taxon>Bacteria</taxon>
        <taxon>Pseudomonadati</taxon>
        <taxon>Pseudomonadota</taxon>
        <taxon>Gammaproteobacteria</taxon>
        <taxon>Moraxellales</taxon>
        <taxon>Moraxellaceae</taxon>
        <taxon>Acinetobacter</taxon>
    </lineage>
</organism>
<dbReference type="HOGENOM" id="CLU_1363770_0_0_6"/>
<keyword evidence="1" id="KW-0732">Signal</keyword>
<name>V2UKP8_9GAMM</name>
<evidence type="ECO:0000256" key="1">
    <source>
        <dbReference type="SAM" id="SignalP"/>
    </source>
</evidence>
<dbReference type="OrthoDB" id="6710665at2"/>
<proteinExistence type="predicted"/>
<dbReference type="PROSITE" id="PS51257">
    <property type="entry name" value="PROKAR_LIPOPROTEIN"/>
    <property type="match status" value="1"/>
</dbReference>
<evidence type="ECO:0008006" key="4">
    <source>
        <dbReference type="Google" id="ProtNLM"/>
    </source>
</evidence>
<sequence>MQLRLGLTLALSVLSLAGCSTLSNKLSINNGSLNYKKSTVDIDPLKYPDGSTARPATPLYPAPIIDPLALQHAPDFENQKGNRFAMPRPDEVVPNRALAEANNNYPKPVVLVDGNQNPLLKVTGKSDTIWQYTLATLSSLNYSVISQSQTRYEATIKVDDHTYVLKLSAVGKTNTLVLFNPDNSFADQAKAKALLDQISQNWPA</sequence>
<keyword evidence="3" id="KW-1185">Reference proteome</keyword>
<dbReference type="Proteomes" id="UP000018418">
    <property type="component" value="Unassembled WGS sequence"/>
</dbReference>
<evidence type="ECO:0000313" key="3">
    <source>
        <dbReference type="Proteomes" id="UP000018418"/>
    </source>
</evidence>
<feature type="signal peptide" evidence="1">
    <location>
        <begin position="1"/>
        <end position="17"/>
    </location>
</feature>
<dbReference type="STRING" id="396323.VH98_04260"/>
<evidence type="ECO:0000313" key="2">
    <source>
        <dbReference type="EMBL" id="ESK50557.1"/>
    </source>
</evidence>
<dbReference type="EMBL" id="AYEU01000007">
    <property type="protein sequence ID" value="ESK50557.1"/>
    <property type="molecule type" value="Genomic_DNA"/>
</dbReference>
<dbReference type="PATRIC" id="fig|1341683.3.peg.2512"/>
<feature type="chain" id="PRO_5004710468" description="Lipoprotein-34 (NlpB)" evidence="1">
    <location>
        <begin position="18"/>
        <end position="204"/>
    </location>
</feature>
<dbReference type="RefSeq" id="WP_004902785.1">
    <property type="nucleotide sequence ID" value="NZ_BBTI01000005.1"/>
</dbReference>
<reference evidence="2 3" key="1">
    <citation type="submission" date="2013-10" db="EMBL/GenBank/DDBJ databases">
        <title>The Genome Sequence of Acinetobacter brisouii CIP 110357.</title>
        <authorList>
            <consortium name="The Broad Institute Genomics Platform"/>
            <consortium name="The Broad Institute Genome Sequencing Center for Infectious Disease"/>
            <person name="Cerqueira G."/>
            <person name="Feldgarden M."/>
            <person name="Courvalin P."/>
            <person name="Grillot-Courvalin C."/>
            <person name="Clermont D."/>
            <person name="Rocha E."/>
            <person name="Yoon E.-J."/>
            <person name="Nemec A."/>
            <person name="Young S.K."/>
            <person name="Zeng Q."/>
            <person name="Gargeya S."/>
            <person name="Fitzgerald M."/>
            <person name="Abouelleil A."/>
            <person name="Alvarado L."/>
            <person name="Berlin A.M."/>
            <person name="Chapman S.B."/>
            <person name="Gainer-Dewar J."/>
            <person name="Goldberg J."/>
            <person name="Gnerre S."/>
            <person name="Griggs A."/>
            <person name="Gujja S."/>
            <person name="Hansen M."/>
            <person name="Howarth C."/>
            <person name="Imamovic A."/>
            <person name="Ireland A."/>
            <person name="Larimer J."/>
            <person name="McCowan C."/>
            <person name="Murphy C."/>
            <person name="Pearson M."/>
            <person name="Poon T.W."/>
            <person name="Priest M."/>
            <person name="Roberts A."/>
            <person name="Saif S."/>
            <person name="Shea T."/>
            <person name="Sykes S."/>
            <person name="Wortman J."/>
            <person name="Nusbaum C."/>
            <person name="Birren B."/>
        </authorList>
    </citation>
    <scope>NUCLEOTIDE SEQUENCE [LARGE SCALE GENOMIC DNA]</scope>
    <source>
        <strain evidence="2 3">CIP 110357</strain>
    </source>
</reference>
<dbReference type="AlphaFoldDB" id="V2UKP8"/>
<protein>
    <recommendedName>
        <fullName evidence="4">Lipoprotein-34 (NlpB)</fullName>
    </recommendedName>
</protein>
<accession>V2UKP8</accession>
<comment type="caution">
    <text evidence="2">The sequence shown here is derived from an EMBL/GenBank/DDBJ whole genome shotgun (WGS) entry which is preliminary data.</text>
</comment>
<gene>
    <name evidence="2" type="ORF">P255_02540</name>
</gene>